<feature type="domain" description="UMOD/GP2/OIT3-like D8C" evidence="3">
    <location>
        <begin position="48"/>
        <end position="134"/>
    </location>
</feature>
<dbReference type="Pfam" id="PF23283">
    <property type="entry name" value="D8C_UMOD"/>
    <property type="match status" value="1"/>
</dbReference>
<keyword evidence="2" id="KW-1015">Disulfide bond</keyword>
<proteinExistence type="predicted"/>
<evidence type="ECO:0000313" key="5">
    <source>
        <dbReference type="Proteomes" id="UP000694558"/>
    </source>
</evidence>
<sequence>MYRGSAKKRAQREVAPTTSRSLYEHMLFSDDNTGYDCFISFLFRKGWYRLHYKGQSIQMPERCVPVNRCGTNAPLWLQGPHPRRRDGVVTRRVCGHWKKKCCAFRSNPIKVKKCRGNFYVYKFTVPTSCSLAYCKKNIENIHMSFLFHIVILKLPYLKT</sequence>
<dbReference type="InterPro" id="IPR057774">
    <property type="entry name" value="D8C_UMOD/GP2/OIT3-like"/>
</dbReference>
<reference evidence="4" key="2">
    <citation type="submission" date="2025-08" db="UniProtKB">
        <authorList>
            <consortium name="Ensembl"/>
        </authorList>
    </citation>
    <scope>IDENTIFICATION</scope>
</reference>
<dbReference type="Ensembl" id="ENSSMAT00000064565.1">
    <property type="protein sequence ID" value="ENSSMAP00000039844.1"/>
    <property type="gene ID" value="ENSSMAG00000034152.1"/>
</dbReference>
<dbReference type="PANTHER" id="PTHR36191">
    <property type="entry name" value="ENDO/EXONUCLEASE/PHOSPHATASE DOMAIN-CONTAINING PROTEIN-RELATED"/>
    <property type="match status" value="1"/>
</dbReference>
<evidence type="ECO:0000256" key="1">
    <source>
        <dbReference type="ARBA" id="ARBA00022729"/>
    </source>
</evidence>
<accession>A0A8D3BXT6</accession>
<dbReference type="AlphaFoldDB" id="A0A8D3BXT6"/>
<reference evidence="4" key="1">
    <citation type="submission" date="2023-05" db="EMBL/GenBank/DDBJ databases">
        <title>High-quality long-read genome of Scophthalmus maximus.</title>
        <authorList>
            <person name="Lien S."/>
            <person name="Martinez P."/>
        </authorList>
    </citation>
    <scope>NUCLEOTIDE SEQUENCE [LARGE SCALE GENOMIC DNA]</scope>
</reference>
<name>A0A8D3BXT6_SCOMX</name>
<dbReference type="PANTHER" id="PTHR36191:SF4">
    <property type="entry name" value="VWFD DOMAIN-CONTAINING PROTEIN"/>
    <property type="match status" value="1"/>
</dbReference>
<evidence type="ECO:0000313" key="4">
    <source>
        <dbReference type="Ensembl" id="ENSSMAP00000039844.1"/>
    </source>
</evidence>
<dbReference type="Proteomes" id="UP000694558">
    <property type="component" value="Chromosome 18"/>
</dbReference>
<keyword evidence="1" id="KW-0732">Signal</keyword>
<organism evidence="4 5">
    <name type="scientific">Scophthalmus maximus</name>
    <name type="common">Turbot</name>
    <name type="synonym">Psetta maxima</name>
    <dbReference type="NCBI Taxonomy" id="52904"/>
    <lineage>
        <taxon>Eukaryota</taxon>
        <taxon>Metazoa</taxon>
        <taxon>Chordata</taxon>
        <taxon>Craniata</taxon>
        <taxon>Vertebrata</taxon>
        <taxon>Euteleostomi</taxon>
        <taxon>Actinopterygii</taxon>
        <taxon>Neopterygii</taxon>
        <taxon>Teleostei</taxon>
        <taxon>Neoteleostei</taxon>
        <taxon>Acanthomorphata</taxon>
        <taxon>Carangaria</taxon>
        <taxon>Pleuronectiformes</taxon>
        <taxon>Pleuronectoidei</taxon>
        <taxon>Scophthalmidae</taxon>
        <taxon>Scophthalmus</taxon>
    </lineage>
</organism>
<protein>
    <recommendedName>
        <fullName evidence="3">UMOD/GP2/OIT3-like D8C domain-containing protein</fullName>
    </recommendedName>
</protein>
<dbReference type="GeneTree" id="ENSGT00940000156038"/>
<evidence type="ECO:0000259" key="3">
    <source>
        <dbReference type="Pfam" id="PF23283"/>
    </source>
</evidence>
<evidence type="ECO:0000256" key="2">
    <source>
        <dbReference type="ARBA" id="ARBA00023157"/>
    </source>
</evidence>